<dbReference type="HOGENOM" id="CLU_564860_0_0_0"/>
<dbReference type="EMBL" id="CP002353">
    <property type="protein sequence ID" value="ADV63392.1"/>
    <property type="molecule type" value="Genomic_DNA"/>
</dbReference>
<evidence type="ECO:0000313" key="4">
    <source>
        <dbReference type="Proteomes" id="UP000008631"/>
    </source>
</evidence>
<dbReference type="InParanoid" id="E8R141"/>
<evidence type="ECO:0000256" key="2">
    <source>
        <dbReference type="SAM" id="Phobius"/>
    </source>
</evidence>
<dbReference type="InterPro" id="IPR012902">
    <property type="entry name" value="N_methyl_site"/>
</dbReference>
<protein>
    <submittedName>
        <fullName evidence="3">Uncharacterized protein</fullName>
    </submittedName>
</protein>
<keyword evidence="2" id="KW-0812">Transmembrane</keyword>
<reference key="1">
    <citation type="submission" date="2010-11" db="EMBL/GenBank/DDBJ databases">
        <title>The complete sequence of chromosome of Isophaera pallida ATCC 43644.</title>
        <authorList>
            <consortium name="US DOE Joint Genome Institute (JGI-PGF)"/>
            <person name="Lucas S."/>
            <person name="Copeland A."/>
            <person name="Lapidus A."/>
            <person name="Bruce D."/>
            <person name="Goodwin L."/>
            <person name="Pitluck S."/>
            <person name="Kyrpides N."/>
            <person name="Mavromatis K."/>
            <person name="Pagani I."/>
            <person name="Ivanova N."/>
            <person name="Saunders E."/>
            <person name="Brettin T."/>
            <person name="Detter J.C."/>
            <person name="Han C."/>
            <person name="Tapia R."/>
            <person name="Land M."/>
            <person name="Hauser L."/>
            <person name="Markowitz V."/>
            <person name="Cheng J.-F."/>
            <person name="Hugenholtz P."/>
            <person name="Woyke T."/>
            <person name="Wu D."/>
            <person name="Eisen J.A."/>
        </authorList>
    </citation>
    <scope>NUCLEOTIDE SEQUENCE</scope>
    <source>
        <strain>ATCC 43644</strain>
    </source>
</reference>
<evidence type="ECO:0000313" key="3">
    <source>
        <dbReference type="EMBL" id="ADV63392.1"/>
    </source>
</evidence>
<feature type="transmembrane region" description="Helical" evidence="2">
    <location>
        <begin position="21"/>
        <end position="47"/>
    </location>
</feature>
<feature type="region of interest" description="Disordered" evidence="1">
    <location>
        <begin position="429"/>
        <end position="449"/>
    </location>
</feature>
<keyword evidence="2" id="KW-0472">Membrane</keyword>
<reference evidence="3 4" key="2">
    <citation type="journal article" date="2011" name="Stand. Genomic Sci.">
        <title>Complete genome sequence of Isosphaera pallida type strain (IS1B).</title>
        <authorList>
            <consortium name="US DOE Joint Genome Institute (JGI-PGF)"/>
            <person name="Goker M."/>
            <person name="Cleland D."/>
            <person name="Saunders E."/>
            <person name="Lapidus A."/>
            <person name="Nolan M."/>
            <person name="Lucas S."/>
            <person name="Hammon N."/>
            <person name="Deshpande S."/>
            <person name="Cheng J.F."/>
            <person name="Tapia R."/>
            <person name="Han C."/>
            <person name="Goodwin L."/>
            <person name="Pitluck S."/>
            <person name="Liolios K."/>
            <person name="Pagani I."/>
            <person name="Ivanova N."/>
            <person name="Mavromatis K."/>
            <person name="Pati A."/>
            <person name="Chen A."/>
            <person name="Palaniappan K."/>
            <person name="Land M."/>
            <person name="Hauser L."/>
            <person name="Chang Y.J."/>
            <person name="Jeffries C.D."/>
            <person name="Detter J.C."/>
            <person name="Beck B."/>
            <person name="Woyke T."/>
            <person name="Bristow J."/>
            <person name="Eisen J.A."/>
            <person name="Markowitz V."/>
            <person name="Hugenholtz P."/>
            <person name="Kyrpides N.C."/>
            <person name="Klenk H.P."/>
        </authorList>
    </citation>
    <scope>NUCLEOTIDE SEQUENCE [LARGE SCALE GENOMIC DNA]</scope>
    <source>
        <strain evidence="4">ATCC 43644 / DSM 9630 / IS1B</strain>
    </source>
</reference>
<dbReference type="STRING" id="575540.Isop_2826"/>
<dbReference type="OrthoDB" id="256584at2"/>
<dbReference type="eggNOG" id="COG4967">
    <property type="taxonomic scope" value="Bacteria"/>
</dbReference>
<dbReference type="AlphaFoldDB" id="E8R141"/>
<accession>E8R141</accession>
<gene>
    <name evidence="3" type="ordered locus">Isop_2826</name>
</gene>
<dbReference type="Pfam" id="PF07963">
    <property type="entry name" value="N_methyl"/>
    <property type="match status" value="1"/>
</dbReference>
<sequence>MMIPASAAAPNPKRRRAGITLTEILISLLIFGVGLVSLATLFPLALLRIKSASDYNRSALLAQSAFNDLAARELLKPETFSSTWYHAVAIRPFGGPAVVPFNPLTHDVTPGTGQLLPPLLPNGAPNPAAAVFRGKMHPAFRIGQDQGFNIQPGPGLPVCYDPMWWAQVRFNQPIANPADARRPNYATEMAIDDQARFGNGTGLVRPGATGSSIWAAYGLRRITNFLPFNPNTVERFWPLTFPTADGNPGAFNMPEDIFVSKEDVVWQPDRQNSNPIVPDLSGGSVTRDWVFSWMLTGQVSDAGSQTVFEGDVVVFRNRLFGFDQVPGLGRFVPAGEEVLEAVFGYNTPSNTDFNPNTPLPFYPRGDGRVILLRWPANQPDPQIRIGGWIADATYQRLAGFDLASYPPGTSRSPGQRIAWYQIIRKSPIENEIGPPGSPGASSPPAENGYRRMTITVNTPVKYRTGWINATTPLIETAVWVPSVVNVFPRVIPINTSRPAQSGD</sequence>
<dbReference type="Proteomes" id="UP000008631">
    <property type="component" value="Chromosome"/>
</dbReference>
<evidence type="ECO:0000256" key="1">
    <source>
        <dbReference type="SAM" id="MobiDB-lite"/>
    </source>
</evidence>
<proteinExistence type="predicted"/>
<keyword evidence="4" id="KW-1185">Reference proteome</keyword>
<dbReference type="RefSeq" id="WP_013565680.1">
    <property type="nucleotide sequence ID" value="NC_014962.1"/>
</dbReference>
<dbReference type="KEGG" id="ipa:Isop_2826"/>
<name>E8R141_ISOPI</name>
<keyword evidence="2" id="KW-1133">Transmembrane helix</keyword>
<organism evidence="3 4">
    <name type="scientific">Isosphaera pallida (strain ATCC 43644 / DSM 9630 / IS1B)</name>
    <dbReference type="NCBI Taxonomy" id="575540"/>
    <lineage>
        <taxon>Bacteria</taxon>
        <taxon>Pseudomonadati</taxon>
        <taxon>Planctomycetota</taxon>
        <taxon>Planctomycetia</taxon>
        <taxon>Isosphaerales</taxon>
        <taxon>Isosphaeraceae</taxon>
        <taxon>Isosphaera</taxon>
    </lineage>
</organism>